<evidence type="ECO:0000256" key="4">
    <source>
        <dbReference type="ARBA" id="ARBA00022598"/>
    </source>
</evidence>
<proteinExistence type="inferred from homology"/>
<evidence type="ECO:0000256" key="11">
    <source>
        <dbReference type="PIRNR" id="PIRNR006444"/>
    </source>
</evidence>
<comment type="subunit">
    <text evidence="1">Monomer.</text>
</comment>
<dbReference type="PIRSF" id="PIRSF006444">
    <property type="entry name" value="PaaK"/>
    <property type="match status" value="1"/>
</dbReference>
<dbReference type="PANTHER" id="PTHR43439:SF2">
    <property type="entry name" value="ENZYME, PUTATIVE (JCVI)-RELATED"/>
    <property type="match status" value="1"/>
</dbReference>
<comment type="pathway">
    <text evidence="6 11">Aromatic compound metabolism; phenylacetate degradation.</text>
</comment>
<dbReference type="Gene3D" id="3.30.300.30">
    <property type="match status" value="1"/>
</dbReference>
<comment type="similarity">
    <text evidence="7 11">Belongs to the phenylacetyl-CoA ligase family.</text>
</comment>
<comment type="function">
    <text evidence="11">Catalyzes the activation of phenylacetic acid (PA) to phenylacetyl-CoA (PA-CoA).</text>
</comment>
<dbReference type="InterPro" id="IPR000873">
    <property type="entry name" value="AMP-dep_synth/lig_dom"/>
</dbReference>
<dbReference type="FunFam" id="3.40.50.12780:FF:000016">
    <property type="entry name" value="Phenylacetate-coenzyme A ligase"/>
    <property type="match status" value="1"/>
</dbReference>
<dbReference type="GO" id="GO:0000166">
    <property type="term" value="F:nucleotide binding"/>
    <property type="evidence" value="ECO:0007669"/>
    <property type="project" value="UniProtKB-KW"/>
</dbReference>
<dbReference type="Pfam" id="PF14535">
    <property type="entry name" value="AMP-binding_C_2"/>
    <property type="match status" value="1"/>
</dbReference>
<evidence type="ECO:0000256" key="3">
    <source>
        <dbReference type="ARBA" id="ARBA00022553"/>
    </source>
</evidence>
<evidence type="ECO:0000256" key="6">
    <source>
        <dbReference type="ARBA" id="ARBA00060591"/>
    </source>
</evidence>
<keyword evidence="5 11" id="KW-0547">Nucleotide-binding</keyword>
<comment type="caution">
    <text evidence="14">The sequence shown here is derived from an EMBL/GenBank/DDBJ whole genome shotgun (WGS) entry which is preliminary data.</text>
</comment>
<feature type="domain" description="AMP-dependent synthetase/ligase" evidence="12">
    <location>
        <begin position="99"/>
        <end position="296"/>
    </location>
</feature>
<dbReference type="EC" id="6.2.1.30" evidence="8 11"/>
<evidence type="ECO:0000259" key="13">
    <source>
        <dbReference type="Pfam" id="PF14535"/>
    </source>
</evidence>
<evidence type="ECO:0000256" key="5">
    <source>
        <dbReference type="ARBA" id="ARBA00022741"/>
    </source>
</evidence>
<dbReference type="Pfam" id="PF00501">
    <property type="entry name" value="AMP-binding"/>
    <property type="match status" value="1"/>
</dbReference>
<dbReference type="Gene3D" id="3.40.50.12780">
    <property type="entry name" value="N-terminal domain of ligase-like"/>
    <property type="match status" value="1"/>
</dbReference>
<dbReference type="GO" id="GO:0047475">
    <property type="term" value="F:phenylacetate-CoA ligase activity"/>
    <property type="evidence" value="ECO:0007669"/>
    <property type="project" value="UniProtKB-EC"/>
</dbReference>
<keyword evidence="4 11" id="KW-0436">Ligase</keyword>
<dbReference type="RefSeq" id="WP_014106207.1">
    <property type="nucleotide sequence ID" value="NZ_BANI01000063.1"/>
</dbReference>
<feature type="domain" description="AMP-dependent ligase C-terminal" evidence="13">
    <location>
        <begin position="343"/>
        <end position="438"/>
    </location>
</feature>
<dbReference type="Proteomes" id="UP000032675">
    <property type="component" value="Unassembled WGS sequence"/>
</dbReference>
<organism evidence="14 15">
    <name type="scientific">Komagataeibacter europaeus NBRC 3261</name>
    <dbReference type="NCBI Taxonomy" id="1234669"/>
    <lineage>
        <taxon>Bacteria</taxon>
        <taxon>Pseudomonadati</taxon>
        <taxon>Pseudomonadota</taxon>
        <taxon>Alphaproteobacteria</taxon>
        <taxon>Acetobacterales</taxon>
        <taxon>Acetobacteraceae</taxon>
        <taxon>Komagataeibacter</taxon>
    </lineage>
</organism>
<evidence type="ECO:0000313" key="14">
    <source>
        <dbReference type="EMBL" id="GAN96431.1"/>
    </source>
</evidence>
<accession>A0A0D6Q0Y1</accession>
<evidence type="ECO:0000256" key="8">
    <source>
        <dbReference type="ARBA" id="ARBA00066629"/>
    </source>
</evidence>
<dbReference type="GO" id="GO:0010124">
    <property type="term" value="P:phenylacetate catabolic process"/>
    <property type="evidence" value="ECO:0007669"/>
    <property type="project" value="UniProtKB-UniRule"/>
</dbReference>
<dbReference type="InterPro" id="IPR028154">
    <property type="entry name" value="AMP-dep_Lig_C"/>
</dbReference>
<dbReference type="SUPFAM" id="SSF56801">
    <property type="entry name" value="Acetyl-CoA synthetase-like"/>
    <property type="match status" value="1"/>
</dbReference>
<dbReference type="InterPro" id="IPR051414">
    <property type="entry name" value="Adenylate-forming_Reductase"/>
</dbReference>
<dbReference type="PANTHER" id="PTHR43439">
    <property type="entry name" value="PHENYLACETATE-COENZYME A LIGASE"/>
    <property type="match status" value="1"/>
</dbReference>
<evidence type="ECO:0000256" key="10">
    <source>
        <dbReference type="ARBA" id="ARBA00075111"/>
    </source>
</evidence>
<name>A0A0D6Q0Y1_KOMEU</name>
<reference evidence="14 15" key="1">
    <citation type="submission" date="2012-11" db="EMBL/GenBank/DDBJ databases">
        <title>Whole genome sequence of Gluconacetobacter europaeus NBRC3261.</title>
        <authorList>
            <person name="Azuma Y."/>
            <person name="Higashiura N."/>
            <person name="Hirakawa H."/>
            <person name="Matsushita K."/>
        </authorList>
    </citation>
    <scope>NUCLEOTIDE SEQUENCE [LARGE SCALE GENOMIC DNA]</scope>
    <source>
        <strain evidence="14 15">NBRC 3261</strain>
    </source>
</reference>
<evidence type="ECO:0000256" key="2">
    <source>
        <dbReference type="ARBA" id="ARBA00022450"/>
    </source>
</evidence>
<evidence type="ECO:0000313" key="15">
    <source>
        <dbReference type="Proteomes" id="UP000032675"/>
    </source>
</evidence>
<dbReference type="InterPro" id="IPR042099">
    <property type="entry name" value="ANL_N_sf"/>
</dbReference>
<evidence type="ECO:0000256" key="9">
    <source>
        <dbReference type="ARBA" id="ARBA00068695"/>
    </source>
</evidence>
<gene>
    <name evidence="14" type="ORF">Geu3261_0069_008</name>
</gene>
<dbReference type="InterPro" id="IPR045851">
    <property type="entry name" value="AMP-bd_C_sf"/>
</dbReference>
<comment type="catalytic activity">
    <reaction evidence="11">
        <text>2-phenylacetate + ATP + CoA = phenylacetyl-CoA + AMP + diphosphate</text>
        <dbReference type="Rhea" id="RHEA:20956"/>
        <dbReference type="ChEBI" id="CHEBI:18401"/>
        <dbReference type="ChEBI" id="CHEBI:30616"/>
        <dbReference type="ChEBI" id="CHEBI:33019"/>
        <dbReference type="ChEBI" id="CHEBI:57287"/>
        <dbReference type="ChEBI" id="CHEBI:57390"/>
        <dbReference type="ChEBI" id="CHEBI:456215"/>
        <dbReference type="EC" id="6.2.1.30"/>
    </reaction>
</comment>
<keyword evidence="2" id="KW-0596">Phosphopantetheine</keyword>
<dbReference type="CDD" id="cd05913">
    <property type="entry name" value="PaaK"/>
    <property type="match status" value="1"/>
</dbReference>
<evidence type="ECO:0000256" key="7">
    <source>
        <dbReference type="ARBA" id="ARBA00061566"/>
    </source>
</evidence>
<keyword evidence="3" id="KW-0597">Phosphoprotein</keyword>
<dbReference type="InterPro" id="IPR011880">
    <property type="entry name" value="PA_CoA_ligase"/>
</dbReference>
<dbReference type="UniPathway" id="UPA00930"/>
<dbReference type="EMBL" id="BANI01000063">
    <property type="protein sequence ID" value="GAN96431.1"/>
    <property type="molecule type" value="Genomic_DNA"/>
</dbReference>
<evidence type="ECO:0000256" key="1">
    <source>
        <dbReference type="ARBA" id="ARBA00011245"/>
    </source>
</evidence>
<dbReference type="AlphaFoldDB" id="A0A0D6Q0Y1"/>
<sequence>MNVDSPSVSQRDEQRLLHVSRDELLDHQSRRLRNIVSWAYERVPYYRGMFQEHGIGPQDIRDIEDLTKLPLLTKDAFRATYPFGLFAVPQSQLTRIHASSGTTGKPTVVGYTAEDLSTWANLMARSLTVAGARRGDTVQIAFNYGLFTGGLGAHYGAEAAGCVVVPASTGNTDRQVDLILDLGPKVILCTPSYLRVLLTAMAARGITKEQCSLKVAVLGAEQWSENFRNRIITDFPYNITPVNIYGLSEIMGPGVACENGETLDGLTLWEDHFLAEIIDPKTLRPVPSGELGELVITCLTKEALPIVRYRTGDLTRLLPPTWSTFQRIDRISGRADDMFIVRGLNIFPSTIEEIICQFPELGTDYQIHLSRPMHLDEMELHCESSYPLASATSTNDIADRLTKLVQMKTGVSSKVKICAPGILANLGGSKVKRIFDSRMGKI</sequence>
<protein>
    <recommendedName>
        <fullName evidence="9 11">Phenylacetate-coenzyme A ligase</fullName>
        <ecNumber evidence="8 11">6.2.1.30</ecNumber>
    </recommendedName>
    <alternativeName>
        <fullName evidence="10 11">Phenylacetyl-CoA ligase</fullName>
    </alternativeName>
</protein>
<evidence type="ECO:0000259" key="12">
    <source>
        <dbReference type="Pfam" id="PF00501"/>
    </source>
</evidence>